<keyword evidence="2" id="KW-1133">Transmembrane helix</keyword>
<organism evidence="3 4">
    <name type="scientific">Caerostris extrusa</name>
    <name type="common">Bark spider</name>
    <name type="synonym">Caerostris bankana</name>
    <dbReference type="NCBI Taxonomy" id="172846"/>
    <lineage>
        <taxon>Eukaryota</taxon>
        <taxon>Metazoa</taxon>
        <taxon>Ecdysozoa</taxon>
        <taxon>Arthropoda</taxon>
        <taxon>Chelicerata</taxon>
        <taxon>Arachnida</taxon>
        <taxon>Araneae</taxon>
        <taxon>Araneomorphae</taxon>
        <taxon>Entelegynae</taxon>
        <taxon>Araneoidea</taxon>
        <taxon>Araneidae</taxon>
        <taxon>Caerostris</taxon>
    </lineage>
</organism>
<keyword evidence="2" id="KW-0472">Membrane</keyword>
<feature type="compositionally biased region" description="Basic and acidic residues" evidence="1">
    <location>
        <begin position="32"/>
        <end position="41"/>
    </location>
</feature>
<proteinExistence type="predicted"/>
<feature type="transmembrane region" description="Helical" evidence="2">
    <location>
        <begin position="56"/>
        <end position="73"/>
    </location>
</feature>
<protein>
    <submittedName>
        <fullName evidence="3">Uncharacterized protein</fullName>
    </submittedName>
</protein>
<comment type="caution">
    <text evidence="3">The sequence shown here is derived from an EMBL/GenBank/DDBJ whole genome shotgun (WGS) entry which is preliminary data.</text>
</comment>
<dbReference type="AlphaFoldDB" id="A0AAV4UGK9"/>
<evidence type="ECO:0000313" key="3">
    <source>
        <dbReference type="EMBL" id="GIY56864.1"/>
    </source>
</evidence>
<evidence type="ECO:0000313" key="4">
    <source>
        <dbReference type="Proteomes" id="UP001054945"/>
    </source>
</evidence>
<keyword evidence="2" id="KW-0812">Transmembrane</keyword>
<feature type="region of interest" description="Disordered" evidence="1">
    <location>
        <begin position="1"/>
        <end position="49"/>
    </location>
</feature>
<dbReference type="Proteomes" id="UP001054945">
    <property type="component" value="Unassembled WGS sequence"/>
</dbReference>
<keyword evidence="4" id="KW-1185">Reference proteome</keyword>
<reference evidence="3 4" key="1">
    <citation type="submission" date="2021-06" db="EMBL/GenBank/DDBJ databases">
        <title>Caerostris extrusa draft genome.</title>
        <authorList>
            <person name="Kono N."/>
            <person name="Arakawa K."/>
        </authorList>
    </citation>
    <scope>NUCLEOTIDE SEQUENCE [LARGE SCALE GENOMIC DNA]</scope>
</reference>
<dbReference type="EMBL" id="BPLR01012820">
    <property type="protein sequence ID" value="GIY56864.1"/>
    <property type="molecule type" value="Genomic_DNA"/>
</dbReference>
<gene>
    <name evidence="3" type="ORF">CEXT_656451</name>
</gene>
<sequence length="76" mass="8839">MLRNMELTIHETPRKTKKNHEKAGKKKKSKDKTRQGHRTDVTYRQPPHAADRKKKVYLFIFFAGILSTAAVTNDKC</sequence>
<evidence type="ECO:0000256" key="2">
    <source>
        <dbReference type="SAM" id="Phobius"/>
    </source>
</evidence>
<feature type="compositionally biased region" description="Basic residues" evidence="1">
    <location>
        <begin position="15"/>
        <end position="31"/>
    </location>
</feature>
<accession>A0AAV4UGK9</accession>
<evidence type="ECO:0000256" key="1">
    <source>
        <dbReference type="SAM" id="MobiDB-lite"/>
    </source>
</evidence>
<name>A0AAV4UGK9_CAEEX</name>